<sequence length="221" mass="24235">MLDCRDLTFHYDRADPGETPAFCFTFRLAPGECLSVEGPSGCGKSTLLGLLAGFLEREGGTLTWRGQELLARPPWERGITTVFQEHNLFDHLPVWANLGLGLAPDLRLTADQRRRITEGLAEVGLAGLEARLPSELSGGQRQRVALLRALLRASPLLLLDEPFTGLDEATRAGLWALVRRQQEAGAAVILVSHDRDDIDALADRRCRLEAGRLVPLPEPLA</sequence>
<keyword evidence="1" id="KW-0813">Transport</keyword>
<dbReference type="PANTHER" id="PTHR42781:SF1">
    <property type="entry name" value="THIAMINE IMPORT ATP-BINDING PROTEIN THIQ"/>
    <property type="match status" value="1"/>
</dbReference>
<keyword evidence="6" id="KW-1278">Translocase</keyword>
<evidence type="ECO:0000256" key="5">
    <source>
        <dbReference type="ARBA" id="ARBA00022840"/>
    </source>
</evidence>
<dbReference type="EMBL" id="WUTT01000001">
    <property type="protein sequence ID" value="NAW33811.1"/>
    <property type="molecule type" value="Genomic_DNA"/>
</dbReference>
<evidence type="ECO:0000256" key="1">
    <source>
        <dbReference type="ARBA" id="ARBA00022448"/>
    </source>
</evidence>
<dbReference type="PROSITE" id="PS50893">
    <property type="entry name" value="ABC_TRANSPORTER_2"/>
    <property type="match status" value="1"/>
</dbReference>
<keyword evidence="7" id="KW-0472">Membrane</keyword>
<evidence type="ECO:0000259" key="8">
    <source>
        <dbReference type="PROSITE" id="PS50893"/>
    </source>
</evidence>
<keyword evidence="5 9" id="KW-0067">ATP-binding</keyword>
<dbReference type="RefSeq" id="WP_161431098.1">
    <property type="nucleotide sequence ID" value="NZ_WUTT01000001.1"/>
</dbReference>
<evidence type="ECO:0000313" key="9">
    <source>
        <dbReference type="EMBL" id="NAW33811.1"/>
    </source>
</evidence>
<dbReference type="InterPro" id="IPR050093">
    <property type="entry name" value="ABC_SmlMolc_Importer"/>
</dbReference>
<dbReference type="SMART" id="SM00382">
    <property type="entry name" value="AAA"/>
    <property type="match status" value="1"/>
</dbReference>
<reference evidence="9 10" key="1">
    <citation type="submission" date="2019-12" db="EMBL/GenBank/DDBJ databases">
        <title>Draft genome sequencing of Halomonas alimentaria DSM 15356.</title>
        <authorList>
            <person name="Pandiyan K."/>
            <person name="Kushwaha P."/>
            <person name="Gowdham M."/>
            <person name="Chakdar H."/>
            <person name="Singh A."/>
            <person name="Kumar M."/>
            <person name="Saxena A.K."/>
        </authorList>
    </citation>
    <scope>NUCLEOTIDE SEQUENCE [LARGE SCALE GENOMIC DNA]</scope>
    <source>
        <strain evidence="9 10">DSM 15356</strain>
    </source>
</reference>
<dbReference type="Pfam" id="PF00005">
    <property type="entry name" value="ABC_tran"/>
    <property type="match status" value="1"/>
</dbReference>
<accession>A0A7X4W5E6</accession>
<dbReference type="GO" id="GO:0005524">
    <property type="term" value="F:ATP binding"/>
    <property type="evidence" value="ECO:0007669"/>
    <property type="project" value="UniProtKB-KW"/>
</dbReference>
<gene>
    <name evidence="9" type="ORF">GRB96_05170</name>
</gene>
<evidence type="ECO:0000256" key="3">
    <source>
        <dbReference type="ARBA" id="ARBA00022519"/>
    </source>
</evidence>
<dbReference type="AlphaFoldDB" id="A0A7X4W5E6"/>
<dbReference type="Gene3D" id="3.40.50.300">
    <property type="entry name" value="P-loop containing nucleotide triphosphate hydrolases"/>
    <property type="match status" value="1"/>
</dbReference>
<dbReference type="GO" id="GO:0016887">
    <property type="term" value="F:ATP hydrolysis activity"/>
    <property type="evidence" value="ECO:0007669"/>
    <property type="project" value="InterPro"/>
</dbReference>
<protein>
    <submittedName>
        <fullName evidence="9">ATP-binding cassette domain-containing protein</fullName>
    </submittedName>
</protein>
<dbReference type="SUPFAM" id="SSF52540">
    <property type="entry name" value="P-loop containing nucleoside triphosphate hydrolases"/>
    <property type="match status" value="1"/>
</dbReference>
<dbReference type="PROSITE" id="PS00211">
    <property type="entry name" value="ABC_TRANSPORTER_1"/>
    <property type="match status" value="1"/>
</dbReference>
<keyword evidence="4" id="KW-0547">Nucleotide-binding</keyword>
<feature type="domain" description="ABC transporter" evidence="8">
    <location>
        <begin position="2"/>
        <end position="220"/>
    </location>
</feature>
<evidence type="ECO:0000313" key="10">
    <source>
        <dbReference type="Proteomes" id="UP000487929"/>
    </source>
</evidence>
<organism evidence="9 10">
    <name type="scientific">Halomonas alimentaria</name>
    <dbReference type="NCBI Taxonomy" id="147248"/>
    <lineage>
        <taxon>Bacteria</taxon>
        <taxon>Pseudomonadati</taxon>
        <taxon>Pseudomonadota</taxon>
        <taxon>Gammaproteobacteria</taxon>
        <taxon>Oceanospirillales</taxon>
        <taxon>Halomonadaceae</taxon>
        <taxon>Halomonas</taxon>
    </lineage>
</organism>
<evidence type="ECO:0000256" key="2">
    <source>
        <dbReference type="ARBA" id="ARBA00022475"/>
    </source>
</evidence>
<dbReference type="OrthoDB" id="9802264at2"/>
<keyword evidence="3" id="KW-0997">Cell inner membrane</keyword>
<evidence type="ECO:0000256" key="6">
    <source>
        <dbReference type="ARBA" id="ARBA00022967"/>
    </source>
</evidence>
<dbReference type="InterPro" id="IPR027417">
    <property type="entry name" value="P-loop_NTPase"/>
</dbReference>
<dbReference type="InterPro" id="IPR003439">
    <property type="entry name" value="ABC_transporter-like_ATP-bd"/>
</dbReference>
<evidence type="ECO:0000256" key="4">
    <source>
        <dbReference type="ARBA" id="ARBA00022741"/>
    </source>
</evidence>
<proteinExistence type="predicted"/>
<dbReference type="PANTHER" id="PTHR42781">
    <property type="entry name" value="SPERMIDINE/PUTRESCINE IMPORT ATP-BINDING PROTEIN POTA"/>
    <property type="match status" value="1"/>
</dbReference>
<name>A0A7X4W5E6_9GAMM</name>
<keyword evidence="2" id="KW-1003">Cell membrane</keyword>
<comment type="caution">
    <text evidence="9">The sequence shown here is derived from an EMBL/GenBank/DDBJ whole genome shotgun (WGS) entry which is preliminary data.</text>
</comment>
<keyword evidence="10" id="KW-1185">Reference proteome</keyword>
<dbReference type="InterPro" id="IPR017871">
    <property type="entry name" value="ABC_transporter-like_CS"/>
</dbReference>
<evidence type="ECO:0000256" key="7">
    <source>
        <dbReference type="ARBA" id="ARBA00023136"/>
    </source>
</evidence>
<dbReference type="InterPro" id="IPR003593">
    <property type="entry name" value="AAA+_ATPase"/>
</dbReference>
<dbReference type="Proteomes" id="UP000487929">
    <property type="component" value="Unassembled WGS sequence"/>
</dbReference>